<gene>
    <name evidence="1" type="ORF">JM18_006784</name>
</gene>
<evidence type="ECO:0000313" key="2">
    <source>
        <dbReference type="Proteomes" id="UP000792063"/>
    </source>
</evidence>
<protein>
    <submittedName>
        <fullName evidence="1">Uncharacterized protein</fullName>
    </submittedName>
</protein>
<accession>A0A921SF18</accession>
<organism evidence="1 2">
    <name type="scientific">Phytophthora kernoviae</name>
    <dbReference type="NCBI Taxonomy" id="325452"/>
    <lineage>
        <taxon>Eukaryota</taxon>
        <taxon>Sar</taxon>
        <taxon>Stramenopiles</taxon>
        <taxon>Oomycota</taxon>
        <taxon>Peronosporomycetes</taxon>
        <taxon>Peronosporales</taxon>
        <taxon>Peronosporaceae</taxon>
        <taxon>Phytophthora</taxon>
    </lineage>
</organism>
<name>A0A921SF18_9STRA</name>
<reference evidence="1" key="2">
    <citation type="submission" date="2020-06" db="EMBL/GenBank/DDBJ databases">
        <authorList>
            <person name="Studholme D.J."/>
        </authorList>
    </citation>
    <scope>NUCLEOTIDE SEQUENCE</scope>
    <source>
        <strain evidence="1">NZFS 3630</strain>
    </source>
</reference>
<reference evidence="1" key="1">
    <citation type="journal article" date="2015" name="Genom Data">
        <title>Genome sequences of six Phytophthora species associated with forests in New Zealand.</title>
        <authorList>
            <person name="Studholme D.J."/>
            <person name="McDougal R.L."/>
            <person name="Sambles C."/>
            <person name="Hansen E."/>
            <person name="Hardy G."/>
            <person name="Grant M."/>
            <person name="Ganley R.J."/>
            <person name="Williams N.M."/>
        </authorList>
    </citation>
    <scope>NUCLEOTIDE SEQUENCE</scope>
    <source>
        <strain evidence="1">NZFS 3630</strain>
    </source>
</reference>
<dbReference type="Proteomes" id="UP000792063">
    <property type="component" value="Unassembled WGS sequence"/>
</dbReference>
<comment type="caution">
    <text evidence="1">The sequence shown here is derived from an EMBL/GenBank/DDBJ whole genome shotgun (WGS) entry which is preliminary data.</text>
</comment>
<evidence type="ECO:0000313" key="1">
    <source>
        <dbReference type="EMBL" id="KAG2519709.1"/>
    </source>
</evidence>
<proteinExistence type="predicted"/>
<dbReference type="AlphaFoldDB" id="A0A921SF18"/>
<dbReference type="EMBL" id="JPWU03000330">
    <property type="protein sequence ID" value="KAG2519709.1"/>
    <property type="molecule type" value="Genomic_DNA"/>
</dbReference>
<sequence length="150" mass="16652">MSDLQFNVDARITPCAKSVKNEVSVLQRDDQISAGELQLIVSITITAKHGKECGGRNSMEDCNAGAAVFAGISWPIFFSERQLILFFVRSQEECAKRMASALANPEYAGGWKLLGPDVTAIPKTTYHSDELMITVWNHTMQTIERSNKKE</sequence>